<evidence type="ECO:0000313" key="2">
    <source>
        <dbReference type="Proteomes" id="UP001226434"/>
    </source>
</evidence>
<dbReference type="Proteomes" id="UP001226434">
    <property type="component" value="Unassembled WGS sequence"/>
</dbReference>
<sequence length="1158" mass="131258">MKQLLIVILISLAVLSGFGQVPSAKNISNLRKKTITVSGSIVPFDSLSIVPNSVHILGVPDSSFTVDFVNATLAWKQKPLIDTLVMVYRVFPAKLNAVASHMHYDSLINFFLAKPYITGEADKNANNFFNFGNLTYNGSFGRGISFGNSQDVVVTSNLNLQLSGYLSDSIQILAAITDNNIPIQPDGTTQQLNEFDRVFLQFKKNGWQLSLGDIDLRQNKNYFLSYYKRLQGATFENTGKLAPNITNTILVSGSIAKGKFTRNVFQGQEGNQGPYRLQGANNEFYFVILGGTEKVFLDGQLLQRGEDQDYIINYNTAELTFTPRRMITKDSRIQIEFEYADRNYLNTNLYLSNETNFNNKLKLRVAAYSNGDAKNSPINQSLDSTQKHFLNAIGDSTNRAFYPVATLDTFSANKILYARIDTVFNGQHDSVYVYSINPDSAKYNLSFTEVGTNKGNYVPDLNGANGKVYKWVAPVNGVPQGNFEAASFLVTPKKQQVVTVGADYNISKYTTVTGEMAYSNYDVNLFSQKDKGNDKGYAGKFVIKDVHPLRSRADKKLQLVSNAGIEWVQAQFQPVERLRNVEYTRDWGLPLVTTPATETIITAGTELQDKMNNRLRYDFNSYTRSDGFNGIRNILTQQQDIKGFRFNNQINLTNSVSSTDKGYFFRPTLDVSKLLRAMHNYVIGASYALEHNEIRNKISDTINGNSFSFQTIQAYLKSDVSKYNKWGITYFNRTDSYPYGKDLKRADRSNNINVFADLLKNPKNQLRVNATYRKLDVLQKDITSQTADESLLARAEYQANVWKGFASGNILYEVGSGQEQKRDYAYLEVPAGQGQYTWIDYNNDGVQQLNEFELAQFQDQAKYIRIFTPTNQFVKANYNTFNYSVSINPRSIIDPKNRHGFKKILSNINFQSSLQISKKEIAHGFINLNPFAKAINDTSLLTLANVWSNTFAYNRFSSKWGFDITNLRNNGKALLTYGLESRQTAEWGFKPRWNITRKITLDANFKTGYNRLTTESNKFDNRNYSIDQYSAEPRITFTQSSTFRILASYKYLNRQNQIGDNEKYNSNSLNSEVKYNLLQSTSIQGKFTFNQIKYPFPTNTTVSYTMLDGLLPGKNYLWTLDVTKRLANNLEINLQYEGRKPGDGKTVNIGRASLRALL</sequence>
<dbReference type="RefSeq" id="WP_282334539.1">
    <property type="nucleotide sequence ID" value="NZ_JASBRG010000007.1"/>
</dbReference>
<reference evidence="1 2" key="1">
    <citation type="submission" date="2023-05" db="EMBL/GenBank/DDBJ databases">
        <title>Genome sequence of Pinibacter sp. MAH-24.</title>
        <authorList>
            <person name="Huq M.A."/>
        </authorList>
    </citation>
    <scope>NUCLEOTIDE SEQUENCE [LARGE SCALE GENOMIC DNA]</scope>
    <source>
        <strain evidence="1 2">MAH-24</strain>
    </source>
</reference>
<dbReference type="EMBL" id="JASBRG010000007">
    <property type="protein sequence ID" value="MDI3320442.1"/>
    <property type="molecule type" value="Genomic_DNA"/>
</dbReference>
<evidence type="ECO:0008006" key="3">
    <source>
        <dbReference type="Google" id="ProtNLM"/>
    </source>
</evidence>
<evidence type="ECO:0000313" key="1">
    <source>
        <dbReference type="EMBL" id="MDI3320442.1"/>
    </source>
</evidence>
<comment type="caution">
    <text evidence="1">The sequence shown here is derived from an EMBL/GenBank/DDBJ whole genome shotgun (WGS) entry which is preliminary data.</text>
</comment>
<gene>
    <name evidence="1" type="ORF">QJ048_11695</name>
</gene>
<proteinExistence type="predicted"/>
<name>A0ABT6RCZ8_9BACT</name>
<keyword evidence="2" id="KW-1185">Reference proteome</keyword>
<protein>
    <recommendedName>
        <fullName evidence="3">Cell surface protein SprA</fullName>
    </recommendedName>
</protein>
<organism evidence="1 2">
    <name type="scientific">Pinibacter soli</name>
    <dbReference type="NCBI Taxonomy" id="3044211"/>
    <lineage>
        <taxon>Bacteria</taxon>
        <taxon>Pseudomonadati</taxon>
        <taxon>Bacteroidota</taxon>
        <taxon>Chitinophagia</taxon>
        <taxon>Chitinophagales</taxon>
        <taxon>Chitinophagaceae</taxon>
        <taxon>Pinibacter</taxon>
    </lineage>
</organism>
<accession>A0ABT6RCZ8</accession>